<dbReference type="InterPro" id="IPR015813">
    <property type="entry name" value="Pyrv/PenolPyrv_kinase-like_dom"/>
</dbReference>
<evidence type="ECO:0000313" key="4">
    <source>
        <dbReference type="EMBL" id="MBL7630615.1"/>
    </source>
</evidence>
<keyword evidence="2" id="KW-0479">Metal-binding</keyword>
<dbReference type="EMBL" id="JAEACQ010000252">
    <property type="protein sequence ID" value="MBL7630615.1"/>
    <property type="molecule type" value="Genomic_DNA"/>
</dbReference>
<dbReference type="PANTHER" id="PTHR32308">
    <property type="entry name" value="LYASE BETA SUBUNIT, PUTATIVE (AFU_ORTHOLOGUE AFUA_4G13030)-RELATED"/>
    <property type="match status" value="1"/>
</dbReference>
<gene>
    <name evidence="4" type="ORF">I7412_26335</name>
</gene>
<protein>
    <submittedName>
        <fullName evidence="4">Aldolase</fullName>
    </submittedName>
</protein>
<keyword evidence="5" id="KW-1185">Reference proteome</keyword>
<dbReference type="GO" id="GO:0006107">
    <property type="term" value="P:oxaloacetate metabolic process"/>
    <property type="evidence" value="ECO:0007669"/>
    <property type="project" value="TreeGrafter"/>
</dbReference>
<sequence>MPTLSEHLLGRLTAPLGPVDATLAARHPGDPGTRQPVHTCYVSAERLHLDVVLEWGETAREALAAHAPSPAELAEATGLDTPTAPWAAGTAGRQPGGADPALAERVYAHVLRVLSMEPIQDLRVDLEDGYGIRPDEVEDEHAVVAAEALRAAAAAGALPASYGLRPKSLDPAVRDRGLRSLDLFLTALAGDDGGPPGLVITLPKVSAPEQVGVFLAVLDELVPRIDLRPPAVELQIETPAAVLALPALVEAGRGRVTGLHVGTYDYSAALGIAAEHQASDHPAVEHATTLMQLVTAGTGIRVSDGSSNLLPVGATEAVWAGWHRHAGLVTRAWRRGLYQGWDLHPAQLVSRHAAVAANLLAGLPAALTRLSAYAEARFAGAVADEPATARALAGHVLRALDAGLLDDTGLAAADLDRAVVAKLGGRG</sequence>
<evidence type="ECO:0000256" key="2">
    <source>
        <dbReference type="ARBA" id="ARBA00022723"/>
    </source>
</evidence>
<dbReference type="RefSeq" id="WP_203002483.1">
    <property type="nucleotide sequence ID" value="NZ_JADWYU010000084.1"/>
</dbReference>
<reference evidence="4" key="1">
    <citation type="submission" date="2020-12" db="EMBL/GenBank/DDBJ databases">
        <title>Genomic characterization of non-nitrogen-fixing Frankia strains.</title>
        <authorList>
            <person name="Carlos-Shanley C."/>
            <person name="Guerra T."/>
            <person name="Hahn D."/>
        </authorList>
    </citation>
    <scope>NUCLEOTIDE SEQUENCE</scope>
    <source>
        <strain evidence="4">CN6</strain>
    </source>
</reference>
<dbReference type="GO" id="GO:0000287">
    <property type="term" value="F:magnesium ion binding"/>
    <property type="evidence" value="ECO:0007669"/>
    <property type="project" value="TreeGrafter"/>
</dbReference>
<dbReference type="InterPro" id="IPR040442">
    <property type="entry name" value="Pyrv_kinase-like_dom_sf"/>
</dbReference>
<dbReference type="Proteomes" id="UP000604475">
    <property type="component" value="Unassembled WGS sequence"/>
</dbReference>
<dbReference type="AlphaFoldDB" id="A0A937USV3"/>
<accession>A0A937USV3</accession>
<dbReference type="GO" id="GO:0003824">
    <property type="term" value="F:catalytic activity"/>
    <property type="evidence" value="ECO:0007669"/>
    <property type="project" value="InterPro"/>
</dbReference>
<dbReference type="InterPro" id="IPR054255">
    <property type="entry name" value="DUF6986"/>
</dbReference>
<evidence type="ECO:0000256" key="1">
    <source>
        <dbReference type="ARBA" id="ARBA00001946"/>
    </source>
</evidence>
<comment type="cofactor">
    <cofactor evidence="1">
        <name>Mg(2+)</name>
        <dbReference type="ChEBI" id="CHEBI:18420"/>
    </cofactor>
</comment>
<dbReference type="Gene3D" id="3.20.20.60">
    <property type="entry name" value="Phosphoenolpyruvate-binding domains"/>
    <property type="match status" value="1"/>
</dbReference>
<evidence type="ECO:0000256" key="3">
    <source>
        <dbReference type="ARBA" id="ARBA00022842"/>
    </source>
</evidence>
<organism evidence="4 5">
    <name type="scientific">Frankia nepalensis</name>
    <dbReference type="NCBI Taxonomy" id="1836974"/>
    <lineage>
        <taxon>Bacteria</taxon>
        <taxon>Bacillati</taxon>
        <taxon>Actinomycetota</taxon>
        <taxon>Actinomycetes</taxon>
        <taxon>Frankiales</taxon>
        <taxon>Frankiaceae</taxon>
        <taxon>Frankia</taxon>
    </lineage>
</organism>
<name>A0A937USV3_9ACTN</name>
<dbReference type="Pfam" id="PF22484">
    <property type="entry name" value="DUF6986"/>
    <property type="match status" value="1"/>
</dbReference>
<dbReference type="PANTHER" id="PTHR32308:SF10">
    <property type="entry name" value="CITRATE LYASE SUBUNIT BETA"/>
    <property type="match status" value="1"/>
</dbReference>
<evidence type="ECO:0000313" key="5">
    <source>
        <dbReference type="Proteomes" id="UP000604475"/>
    </source>
</evidence>
<comment type="caution">
    <text evidence="4">The sequence shown here is derived from an EMBL/GenBank/DDBJ whole genome shotgun (WGS) entry which is preliminary data.</text>
</comment>
<dbReference type="SUPFAM" id="SSF51621">
    <property type="entry name" value="Phosphoenolpyruvate/pyruvate domain"/>
    <property type="match status" value="1"/>
</dbReference>
<proteinExistence type="predicted"/>
<keyword evidence="3" id="KW-0460">Magnesium</keyword>